<feature type="region of interest" description="Disordered" evidence="1">
    <location>
        <begin position="15"/>
        <end position="43"/>
    </location>
</feature>
<evidence type="ECO:0000256" key="1">
    <source>
        <dbReference type="SAM" id="MobiDB-lite"/>
    </source>
</evidence>
<dbReference type="AlphaFoldDB" id="A0A919LJ20"/>
<dbReference type="Proteomes" id="UP000600026">
    <property type="component" value="Unassembled WGS sequence"/>
</dbReference>
<protein>
    <recommendedName>
        <fullName evidence="2">DUF2087 domain-containing protein</fullName>
    </recommendedName>
</protein>
<reference evidence="3" key="1">
    <citation type="submission" date="2020-09" db="EMBL/GenBank/DDBJ databases">
        <title>Whole genome shotgun sequence of Streptomyces xanthophaeus NBRC 12829.</title>
        <authorList>
            <person name="Komaki H."/>
            <person name="Tamura T."/>
        </authorList>
    </citation>
    <scope>NUCLEOTIDE SEQUENCE</scope>
    <source>
        <strain evidence="3">NBRC 12829</strain>
    </source>
</reference>
<gene>
    <name evidence="3" type="ORF">Sxan_34230</name>
</gene>
<feature type="domain" description="DUF2087" evidence="2">
    <location>
        <begin position="59"/>
        <end position="128"/>
    </location>
</feature>
<proteinExistence type="predicted"/>
<sequence length="133" mass="15135">MRVRFSDRLDRPDRCAGEIALPGPRRRERLPDMSQSTVQSPTAIPATQRDVADLFSGGRLKAIPRRAARREQLLVHLAQTLFATDRDYTEPEVNDALRTVHEDCSALRRYLITSGLLTRTRDGSSYRRAVTTR</sequence>
<evidence type="ECO:0000313" key="3">
    <source>
        <dbReference type="EMBL" id="GHI86059.1"/>
    </source>
</evidence>
<accession>A0A919LJ20</accession>
<dbReference type="EMBL" id="BNEE01000006">
    <property type="protein sequence ID" value="GHI86059.1"/>
    <property type="molecule type" value="Genomic_DNA"/>
</dbReference>
<evidence type="ECO:0000259" key="2">
    <source>
        <dbReference type="Pfam" id="PF09860"/>
    </source>
</evidence>
<keyword evidence="4" id="KW-1185">Reference proteome</keyword>
<dbReference type="Pfam" id="PF09860">
    <property type="entry name" value="DUF2087"/>
    <property type="match status" value="1"/>
</dbReference>
<evidence type="ECO:0000313" key="4">
    <source>
        <dbReference type="Proteomes" id="UP000600026"/>
    </source>
</evidence>
<dbReference type="InterPro" id="IPR018656">
    <property type="entry name" value="DUF2087"/>
</dbReference>
<name>A0A919LJ20_9ACTN</name>
<feature type="compositionally biased region" description="Polar residues" evidence="1">
    <location>
        <begin position="33"/>
        <end position="42"/>
    </location>
</feature>
<organism evidence="3 4">
    <name type="scientific">Streptomyces xanthophaeus</name>
    <dbReference type="NCBI Taxonomy" id="67385"/>
    <lineage>
        <taxon>Bacteria</taxon>
        <taxon>Bacillati</taxon>
        <taxon>Actinomycetota</taxon>
        <taxon>Actinomycetes</taxon>
        <taxon>Kitasatosporales</taxon>
        <taxon>Streptomycetaceae</taxon>
        <taxon>Streptomyces</taxon>
    </lineage>
</organism>
<comment type="caution">
    <text evidence="3">The sequence shown here is derived from an EMBL/GenBank/DDBJ whole genome shotgun (WGS) entry which is preliminary data.</text>
</comment>